<evidence type="ECO:0000313" key="1">
    <source>
        <dbReference type="EMBL" id="KAK3390016.1"/>
    </source>
</evidence>
<proteinExistence type="predicted"/>
<organism evidence="1 2">
    <name type="scientific">Podospora didyma</name>
    <dbReference type="NCBI Taxonomy" id="330526"/>
    <lineage>
        <taxon>Eukaryota</taxon>
        <taxon>Fungi</taxon>
        <taxon>Dikarya</taxon>
        <taxon>Ascomycota</taxon>
        <taxon>Pezizomycotina</taxon>
        <taxon>Sordariomycetes</taxon>
        <taxon>Sordariomycetidae</taxon>
        <taxon>Sordariales</taxon>
        <taxon>Podosporaceae</taxon>
        <taxon>Podospora</taxon>
    </lineage>
</organism>
<reference evidence="1" key="2">
    <citation type="submission" date="2023-06" db="EMBL/GenBank/DDBJ databases">
        <authorList>
            <consortium name="Lawrence Berkeley National Laboratory"/>
            <person name="Haridas S."/>
            <person name="Hensen N."/>
            <person name="Bonometti L."/>
            <person name="Westerberg I."/>
            <person name="Brannstrom I.O."/>
            <person name="Guillou S."/>
            <person name="Cros-Aarteil S."/>
            <person name="Calhoun S."/>
            <person name="Kuo A."/>
            <person name="Mondo S."/>
            <person name="Pangilinan J."/>
            <person name="Riley R."/>
            <person name="LaButti K."/>
            <person name="Andreopoulos B."/>
            <person name="Lipzen A."/>
            <person name="Chen C."/>
            <person name="Yanf M."/>
            <person name="Daum C."/>
            <person name="Ng V."/>
            <person name="Clum A."/>
            <person name="Steindorff A."/>
            <person name="Ohm R."/>
            <person name="Martin F."/>
            <person name="Silar P."/>
            <person name="Natvig D."/>
            <person name="Lalanne C."/>
            <person name="Gautier V."/>
            <person name="Ament-velasquez S.L."/>
            <person name="Kruys A."/>
            <person name="Hutchinson M.I."/>
            <person name="Powell A.J."/>
            <person name="Barry K."/>
            <person name="Miller A.N."/>
            <person name="Grigoriev I.V."/>
            <person name="Debuchy R."/>
            <person name="Gladieux P."/>
            <person name="Thoren M.H."/>
            <person name="Johannesson H."/>
        </authorList>
    </citation>
    <scope>NUCLEOTIDE SEQUENCE</scope>
    <source>
        <strain evidence="1">CBS 232.78</strain>
    </source>
</reference>
<dbReference type="EMBL" id="JAULSW010000002">
    <property type="protein sequence ID" value="KAK3390016.1"/>
    <property type="molecule type" value="Genomic_DNA"/>
</dbReference>
<comment type="caution">
    <text evidence="1">The sequence shown here is derived from an EMBL/GenBank/DDBJ whole genome shotgun (WGS) entry which is preliminary data.</text>
</comment>
<reference evidence="1" key="1">
    <citation type="journal article" date="2023" name="Mol. Phylogenet. Evol.">
        <title>Genome-scale phylogeny and comparative genomics of the fungal order Sordariales.</title>
        <authorList>
            <person name="Hensen N."/>
            <person name="Bonometti L."/>
            <person name="Westerberg I."/>
            <person name="Brannstrom I.O."/>
            <person name="Guillou S."/>
            <person name="Cros-Aarteil S."/>
            <person name="Calhoun S."/>
            <person name="Haridas S."/>
            <person name="Kuo A."/>
            <person name="Mondo S."/>
            <person name="Pangilinan J."/>
            <person name="Riley R."/>
            <person name="LaButti K."/>
            <person name="Andreopoulos B."/>
            <person name="Lipzen A."/>
            <person name="Chen C."/>
            <person name="Yan M."/>
            <person name="Daum C."/>
            <person name="Ng V."/>
            <person name="Clum A."/>
            <person name="Steindorff A."/>
            <person name="Ohm R.A."/>
            <person name="Martin F."/>
            <person name="Silar P."/>
            <person name="Natvig D.O."/>
            <person name="Lalanne C."/>
            <person name="Gautier V."/>
            <person name="Ament-Velasquez S.L."/>
            <person name="Kruys A."/>
            <person name="Hutchinson M.I."/>
            <person name="Powell A.J."/>
            <person name="Barry K."/>
            <person name="Miller A.N."/>
            <person name="Grigoriev I.V."/>
            <person name="Debuchy R."/>
            <person name="Gladieux P."/>
            <person name="Hiltunen Thoren M."/>
            <person name="Johannesson H."/>
        </authorList>
    </citation>
    <scope>NUCLEOTIDE SEQUENCE</scope>
    <source>
        <strain evidence="1">CBS 232.78</strain>
    </source>
</reference>
<dbReference type="AlphaFoldDB" id="A0AAE0NYK0"/>
<gene>
    <name evidence="1" type="ORF">B0H63DRAFT_519250</name>
</gene>
<name>A0AAE0NYK0_9PEZI</name>
<evidence type="ECO:0000313" key="2">
    <source>
        <dbReference type="Proteomes" id="UP001285441"/>
    </source>
</evidence>
<dbReference type="Proteomes" id="UP001285441">
    <property type="component" value="Unassembled WGS sequence"/>
</dbReference>
<keyword evidence="2" id="KW-1185">Reference proteome</keyword>
<sequence>MNTSATTNDGLTAVAKLERFLHLVSEGAIFTLARCFFLDGTPMPYFLCLESGSYKTSEAVDDLVIAVGAQILHPKIDPEVDPWTCPATDICFSMEPEIQQAAASRLGTSRPGFLQLALSSVLLDLLDQFPRPRAIGGDACPQPPAPWGEEQLDFVPQIYGVIEAYQEHLERRRTVDGLANNLVAEWMTVTPLLVANINNLGWFLVNILEFNEAQEVAELAVQIIMNMIPAALDPSSGSPVRPYGGLLREAWMLLAYVHAKTPTDFTPPPRFQAYVFRKFAMNMQEGTTSEELDDLATALVYFNKSTAAAAPAEEQDGGFGADAE</sequence>
<protein>
    <submittedName>
        <fullName evidence="1">Uncharacterized protein</fullName>
    </submittedName>
</protein>
<accession>A0AAE0NYK0</accession>